<dbReference type="STRING" id="63057.A0A2P5EUP4"/>
<keyword evidence="3" id="KW-1185">Reference proteome</keyword>
<dbReference type="Proteomes" id="UP000237000">
    <property type="component" value="Unassembled WGS sequence"/>
</dbReference>
<accession>A0A2P5EUP4</accession>
<dbReference type="EMBL" id="JXTC01000097">
    <property type="protein sequence ID" value="PON89246.1"/>
    <property type="molecule type" value="Genomic_DNA"/>
</dbReference>
<feature type="compositionally biased region" description="Polar residues" evidence="1">
    <location>
        <begin position="11"/>
        <end position="20"/>
    </location>
</feature>
<comment type="caution">
    <text evidence="2">The sequence shown here is derived from an EMBL/GenBank/DDBJ whole genome shotgun (WGS) entry which is preliminary data.</text>
</comment>
<dbReference type="AlphaFoldDB" id="A0A2P5EUP4"/>
<protein>
    <submittedName>
        <fullName evidence="2">Uncharacterized protein</fullName>
    </submittedName>
</protein>
<feature type="region of interest" description="Disordered" evidence="1">
    <location>
        <begin position="1"/>
        <end position="20"/>
    </location>
</feature>
<dbReference type="OrthoDB" id="2017676at2759"/>
<reference evidence="3" key="1">
    <citation type="submission" date="2016-06" db="EMBL/GenBank/DDBJ databases">
        <title>Parallel loss of symbiosis genes in relatives of nitrogen-fixing non-legume Parasponia.</title>
        <authorList>
            <person name="Van Velzen R."/>
            <person name="Holmer R."/>
            <person name="Bu F."/>
            <person name="Rutten L."/>
            <person name="Van Zeijl A."/>
            <person name="Liu W."/>
            <person name="Santuari L."/>
            <person name="Cao Q."/>
            <person name="Sharma T."/>
            <person name="Shen D."/>
            <person name="Roswanjaya Y."/>
            <person name="Wardhani T."/>
            <person name="Kalhor M.S."/>
            <person name="Jansen J."/>
            <person name="Van den Hoogen J."/>
            <person name="Gungor B."/>
            <person name="Hartog M."/>
            <person name="Hontelez J."/>
            <person name="Verver J."/>
            <person name="Yang W.-C."/>
            <person name="Schijlen E."/>
            <person name="Repin R."/>
            <person name="Schilthuizen M."/>
            <person name="Schranz E."/>
            <person name="Heidstra R."/>
            <person name="Miyata K."/>
            <person name="Fedorova E."/>
            <person name="Kohlen W."/>
            <person name="Bisseling T."/>
            <person name="Smit S."/>
            <person name="Geurts R."/>
        </authorList>
    </citation>
    <scope>NUCLEOTIDE SEQUENCE [LARGE SCALE GENOMIC DNA]</scope>
    <source>
        <strain evidence="3">cv. RG33-2</strain>
    </source>
</reference>
<dbReference type="InParanoid" id="A0A2P5EUP4"/>
<evidence type="ECO:0000256" key="1">
    <source>
        <dbReference type="SAM" id="MobiDB-lite"/>
    </source>
</evidence>
<feature type="compositionally biased region" description="Basic and acidic residues" evidence="1">
    <location>
        <begin position="1"/>
        <end position="10"/>
    </location>
</feature>
<evidence type="ECO:0000313" key="3">
    <source>
        <dbReference type="Proteomes" id="UP000237000"/>
    </source>
</evidence>
<gene>
    <name evidence="2" type="ORF">TorRG33x02_151090</name>
</gene>
<evidence type="ECO:0000313" key="2">
    <source>
        <dbReference type="EMBL" id="PON89246.1"/>
    </source>
</evidence>
<name>A0A2P5EUP4_TREOI</name>
<sequence>MHHGLAHEGQRSQIAISENNVRPAEYGVHLPKVPHRNGSEDISTGDDLLPYYVSNEQTVDDSHFGSPIHSLSPDFGGLNFGTDGTISIDDIWLDDDLISYFGR</sequence>
<proteinExistence type="predicted"/>
<organism evidence="2 3">
    <name type="scientific">Trema orientale</name>
    <name type="common">Charcoal tree</name>
    <name type="synonym">Celtis orientalis</name>
    <dbReference type="NCBI Taxonomy" id="63057"/>
    <lineage>
        <taxon>Eukaryota</taxon>
        <taxon>Viridiplantae</taxon>
        <taxon>Streptophyta</taxon>
        <taxon>Embryophyta</taxon>
        <taxon>Tracheophyta</taxon>
        <taxon>Spermatophyta</taxon>
        <taxon>Magnoliopsida</taxon>
        <taxon>eudicotyledons</taxon>
        <taxon>Gunneridae</taxon>
        <taxon>Pentapetalae</taxon>
        <taxon>rosids</taxon>
        <taxon>fabids</taxon>
        <taxon>Rosales</taxon>
        <taxon>Cannabaceae</taxon>
        <taxon>Trema</taxon>
    </lineage>
</organism>